<dbReference type="PANTHER" id="PTHR21503">
    <property type="entry name" value="F-BOX-CONTAINING HYPOTHETICAL PROTEIN C.ELEGANS"/>
    <property type="match status" value="1"/>
</dbReference>
<evidence type="ECO:0000313" key="2">
    <source>
        <dbReference type="WBParaSite" id="Csp11.Scaffold630.g20195.t1"/>
    </source>
</evidence>
<reference evidence="2" key="1">
    <citation type="submission" date="2016-11" db="UniProtKB">
        <authorList>
            <consortium name="WormBaseParasite"/>
        </authorList>
    </citation>
    <scope>IDENTIFICATION</scope>
</reference>
<sequence length="338" mass="39058">MEIHEVFILSVVSSKAKNWIKSIRYPSNGIWFDCVSDDETFKFVLEETATEEHDIAFGTFGTPFLKNVTVKSMSMKIDGRRIECGISINPKSGVPTLWLDKSIRDSVSMSIHSHICELFNLSTDIQLRVDLNNQHDLPNTQILKNVTFESFYCKNIYSDFLEEFLERYTITNRALIQHYRMNGSLEENSDILKVNHLFVHNWLDASEDILNNFQGVNGIFTAVDIYTENIVEFIKSWLNGGNTKLMSVIAIPSVPLKKDRILAYFETFKFDPERRPERFPMPNETNYCKDTRVKEVFDHPGVDIVRESDGSLATIVVEDGKFAFFVWSQIMETRFKIA</sequence>
<dbReference type="eggNOG" id="ENOG502TJSG">
    <property type="taxonomic scope" value="Eukaryota"/>
</dbReference>
<dbReference type="AlphaFoldDB" id="A0A1I7UX23"/>
<dbReference type="WBParaSite" id="Csp11.Scaffold630.g20195.t1">
    <property type="protein sequence ID" value="Csp11.Scaffold630.g20195.t1"/>
    <property type="gene ID" value="Csp11.Scaffold630.g20195"/>
</dbReference>
<keyword evidence="1" id="KW-1185">Reference proteome</keyword>
<organism evidence="1 2">
    <name type="scientific">Caenorhabditis tropicalis</name>
    <dbReference type="NCBI Taxonomy" id="1561998"/>
    <lineage>
        <taxon>Eukaryota</taxon>
        <taxon>Metazoa</taxon>
        <taxon>Ecdysozoa</taxon>
        <taxon>Nematoda</taxon>
        <taxon>Chromadorea</taxon>
        <taxon>Rhabditida</taxon>
        <taxon>Rhabditina</taxon>
        <taxon>Rhabditomorpha</taxon>
        <taxon>Rhabditoidea</taxon>
        <taxon>Rhabditidae</taxon>
        <taxon>Peloderinae</taxon>
        <taxon>Caenorhabditis</taxon>
    </lineage>
</organism>
<evidence type="ECO:0000313" key="1">
    <source>
        <dbReference type="Proteomes" id="UP000095282"/>
    </source>
</evidence>
<proteinExistence type="predicted"/>
<dbReference type="PANTHER" id="PTHR21503:SF8">
    <property type="entry name" value="F-BOX ASSOCIATED DOMAIN-CONTAINING PROTEIN-RELATED"/>
    <property type="match status" value="1"/>
</dbReference>
<accession>A0A1I7UX23</accession>
<dbReference type="Proteomes" id="UP000095282">
    <property type="component" value="Unplaced"/>
</dbReference>
<name>A0A1I7UX23_9PELO</name>
<protein>
    <submittedName>
        <fullName evidence="2">FBA_2 domain-containing protein</fullName>
    </submittedName>
</protein>